<proteinExistence type="predicted"/>
<gene>
    <name evidence="1" type="ORF">NVI5450_4225</name>
</gene>
<dbReference type="RefSeq" id="WP_075497688.1">
    <property type="nucleotide sequence ID" value="NZ_CAWRBC010000148.1"/>
</dbReference>
<sequence length="190" mass="21646">MNYSIITESYFSARTSFTCIDAREYLYSKNNYEPTSALSPIEWEDLTGLVADVTNIADNGDLCVSKAFAELVMSFDPFGIECYPAKLILEDGVVENRYILALNNIIDVMDDTKSVLQKSPKRNKMLTLVLFLSEEKLGALPLENRILYRVKGAETATFYCEEIFDLIENDEQFSDLRKTKLDTNQEAPKF</sequence>
<dbReference type="AlphaFoldDB" id="A0A1L0AGX2"/>
<protein>
    <submittedName>
        <fullName evidence="1">Uncharacterized protein</fullName>
    </submittedName>
</protein>
<evidence type="ECO:0000313" key="2">
    <source>
        <dbReference type="Proteomes" id="UP000183794"/>
    </source>
</evidence>
<dbReference type="Proteomes" id="UP000183794">
    <property type="component" value="Unassembled WGS sequence"/>
</dbReference>
<evidence type="ECO:0000313" key="1">
    <source>
        <dbReference type="EMBL" id="SGZ15762.1"/>
    </source>
</evidence>
<name>A0A1L0AGX2_9GAMM</name>
<accession>A0A1L0AGX2</accession>
<dbReference type="EMBL" id="FPLD01000121">
    <property type="protein sequence ID" value="SGZ15762.1"/>
    <property type="molecule type" value="Genomic_DNA"/>
</dbReference>
<reference evidence="1 2" key="1">
    <citation type="submission" date="2016-11" db="EMBL/GenBank/DDBJ databases">
        <authorList>
            <person name="Jaros S."/>
            <person name="Januszkiewicz K."/>
            <person name="Wedrychowicz H."/>
        </authorList>
    </citation>
    <scope>NUCLEOTIDE SEQUENCE [LARGE SCALE GENOMIC DNA]</scope>
    <source>
        <strain evidence="1">NVI 5450</strain>
    </source>
</reference>
<dbReference type="OrthoDB" id="6402913at2"/>
<organism evidence="1 2">
    <name type="scientific">Moritella viscosa</name>
    <dbReference type="NCBI Taxonomy" id="80854"/>
    <lineage>
        <taxon>Bacteria</taxon>
        <taxon>Pseudomonadati</taxon>
        <taxon>Pseudomonadota</taxon>
        <taxon>Gammaproteobacteria</taxon>
        <taxon>Alteromonadales</taxon>
        <taxon>Moritellaceae</taxon>
        <taxon>Moritella</taxon>
    </lineage>
</organism>